<evidence type="ECO:0000259" key="2">
    <source>
        <dbReference type="Pfam" id="PF11258"/>
    </source>
</evidence>
<feature type="domain" description="DUF3048" evidence="2">
    <location>
        <begin position="49"/>
        <end position="188"/>
    </location>
</feature>
<feature type="domain" description="DUF3048" evidence="3">
    <location>
        <begin position="217"/>
        <end position="328"/>
    </location>
</feature>
<proteinExistence type="predicted"/>
<dbReference type="Proteomes" id="UP000557217">
    <property type="component" value="Unassembled WGS sequence"/>
</dbReference>
<protein>
    <recommendedName>
        <fullName evidence="6">Lipoprotein YerB</fullName>
    </recommendedName>
</protein>
<gene>
    <name evidence="4" type="ORF">HNR36_001422</name>
</gene>
<keyword evidence="5" id="KW-1185">Reference proteome</keyword>
<dbReference type="Pfam" id="PF11258">
    <property type="entry name" value="DUF3048"/>
    <property type="match status" value="1"/>
</dbReference>
<evidence type="ECO:0008006" key="6">
    <source>
        <dbReference type="Google" id="ProtNLM"/>
    </source>
</evidence>
<dbReference type="InterPro" id="IPR021416">
    <property type="entry name" value="DUF3048_N"/>
</dbReference>
<dbReference type="EMBL" id="JACHGZ010000013">
    <property type="protein sequence ID" value="MBB5149036.1"/>
    <property type="molecule type" value="Genomic_DNA"/>
</dbReference>
<feature type="chain" id="PRO_5038888590" description="Lipoprotein YerB" evidence="1">
    <location>
        <begin position="19"/>
        <end position="350"/>
    </location>
</feature>
<dbReference type="InterPro" id="IPR023158">
    <property type="entry name" value="YerB-like_sf"/>
</dbReference>
<reference evidence="4 5" key="1">
    <citation type="submission" date="2020-08" db="EMBL/GenBank/DDBJ databases">
        <title>Genomic Encyclopedia of Type Strains, Phase IV (KMG-IV): sequencing the most valuable type-strain genomes for metagenomic binning, comparative biology and taxonomic classification.</title>
        <authorList>
            <person name="Goeker M."/>
        </authorList>
    </citation>
    <scope>NUCLEOTIDE SEQUENCE [LARGE SCALE GENOMIC DNA]</scope>
    <source>
        <strain evidence="4 5">DSM 10633</strain>
    </source>
</reference>
<dbReference type="Pfam" id="PF17479">
    <property type="entry name" value="DUF3048_C"/>
    <property type="match status" value="1"/>
</dbReference>
<dbReference type="SUPFAM" id="SSF159774">
    <property type="entry name" value="YerB-like"/>
    <property type="match status" value="1"/>
</dbReference>
<dbReference type="PROSITE" id="PS51257">
    <property type="entry name" value="PROKAR_LIPOPROTEIN"/>
    <property type="match status" value="1"/>
</dbReference>
<name>A0A840Q1W2_URETH</name>
<dbReference type="InterPro" id="IPR035328">
    <property type="entry name" value="DUF3048_C"/>
</dbReference>
<dbReference type="Gene3D" id="3.50.90.10">
    <property type="entry name" value="YerB-like"/>
    <property type="match status" value="1"/>
</dbReference>
<dbReference type="RefSeq" id="WP_016838757.1">
    <property type="nucleotide sequence ID" value="NZ_AP018335.1"/>
</dbReference>
<organism evidence="4 5">
    <name type="scientific">Ureibacillus thermosphaericus</name>
    <dbReference type="NCBI Taxonomy" id="51173"/>
    <lineage>
        <taxon>Bacteria</taxon>
        <taxon>Bacillati</taxon>
        <taxon>Bacillota</taxon>
        <taxon>Bacilli</taxon>
        <taxon>Bacillales</taxon>
        <taxon>Caryophanaceae</taxon>
        <taxon>Ureibacillus</taxon>
    </lineage>
</organism>
<evidence type="ECO:0000259" key="3">
    <source>
        <dbReference type="Pfam" id="PF17479"/>
    </source>
</evidence>
<accession>A0A840Q1W2</accession>
<feature type="signal peptide" evidence="1">
    <location>
        <begin position="1"/>
        <end position="18"/>
    </location>
</feature>
<comment type="caution">
    <text evidence="4">The sequence shown here is derived from an EMBL/GenBank/DDBJ whole genome shotgun (WGS) entry which is preliminary data.</text>
</comment>
<sequence>MFRKKTLLCVLASISLLAACGDGSEKSISDKPIEPVQEEPKEILYPTPFTGELISNEITMRPVIATINNHPAARPQSGIASADVVYEMLAEGDVTRFLALFQSEIPDSIGPIRSARSYFIELADGLDAFYIAHGFSPEAKQMLENGIVDNINGMYYDGSFFKRSKDRVAPHNSYFMSDNLEAAAEKVNASLLYQKKVSYTYYDDEESVKVGAQADRIHVRYSNNENFNSTYSYDPVSNTYSRSSGGTVTTDLLTGEPIKLSNVLVLEMDHQVIDNKGRREIDIYSGGRAYIFQQGMMRELRWENIDGVLTAVEIDGSEAKLMPGKTWIHFVPTNPGIATSVTYSNSEQQS</sequence>
<evidence type="ECO:0000313" key="4">
    <source>
        <dbReference type="EMBL" id="MBB5149036.1"/>
    </source>
</evidence>
<dbReference type="AlphaFoldDB" id="A0A840Q1W2"/>
<evidence type="ECO:0000256" key="1">
    <source>
        <dbReference type="SAM" id="SignalP"/>
    </source>
</evidence>
<evidence type="ECO:0000313" key="5">
    <source>
        <dbReference type="Proteomes" id="UP000557217"/>
    </source>
</evidence>
<keyword evidence="1" id="KW-0732">Signal</keyword>